<dbReference type="SUPFAM" id="SSF103473">
    <property type="entry name" value="MFS general substrate transporter"/>
    <property type="match status" value="1"/>
</dbReference>
<evidence type="ECO:0000256" key="7">
    <source>
        <dbReference type="SAM" id="Phobius"/>
    </source>
</evidence>
<name>A0ABW3CJH4_9ACTN</name>
<proteinExistence type="predicted"/>
<keyword evidence="4 7" id="KW-0812">Transmembrane</keyword>
<evidence type="ECO:0000256" key="4">
    <source>
        <dbReference type="ARBA" id="ARBA00022692"/>
    </source>
</evidence>
<keyword evidence="2" id="KW-0813">Transport</keyword>
<evidence type="ECO:0000256" key="1">
    <source>
        <dbReference type="ARBA" id="ARBA00004651"/>
    </source>
</evidence>
<feature type="transmembrane region" description="Helical" evidence="7">
    <location>
        <begin position="7"/>
        <end position="26"/>
    </location>
</feature>
<comment type="caution">
    <text evidence="9">The sequence shown here is derived from an EMBL/GenBank/DDBJ whole genome shotgun (WGS) entry which is preliminary data.</text>
</comment>
<dbReference type="InterPro" id="IPR005828">
    <property type="entry name" value="MFS_sugar_transport-like"/>
</dbReference>
<dbReference type="InterPro" id="IPR036259">
    <property type="entry name" value="MFS_trans_sf"/>
</dbReference>
<dbReference type="EMBL" id="JBHTIR010003122">
    <property type="protein sequence ID" value="MFD0854705.1"/>
    <property type="molecule type" value="Genomic_DNA"/>
</dbReference>
<evidence type="ECO:0000313" key="10">
    <source>
        <dbReference type="Proteomes" id="UP001597083"/>
    </source>
</evidence>
<sequence length="134" mass="14052">RIGRRRVCLAAAALAALWAFPMFALINTGRPVLIAIAMSVGMIAFAALFAPMGAYLPEMFATRYRYTGASIAYNASGIVGGGISPLLATQMIASTGSSLPVSAYIVLIAAISAMCLWFLGETNSRDLTLEPSQS</sequence>
<dbReference type="PROSITE" id="PS50850">
    <property type="entry name" value="MFS"/>
    <property type="match status" value="1"/>
</dbReference>
<accession>A0ABW3CJH4</accession>
<dbReference type="InterPro" id="IPR020846">
    <property type="entry name" value="MFS_dom"/>
</dbReference>
<feature type="non-terminal residue" evidence="9">
    <location>
        <position position="1"/>
    </location>
</feature>
<organism evidence="9 10">
    <name type="scientific">Actinomadura adrarensis</name>
    <dbReference type="NCBI Taxonomy" id="1819600"/>
    <lineage>
        <taxon>Bacteria</taxon>
        <taxon>Bacillati</taxon>
        <taxon>Actinomycetota</taxon>
        <taxon>Actinomycetes</taxon>
        <taxon>Streptosporangiales</taxon>
        <taxon>Thermomonosporaceae</taxon>
        <taxon>Actinomadura</taxon>
    </lineage>
</organism>
<evidence type="ECO:0000259" key="8">
    <source>
        <dbReference type="PROSITE" id="PS50850"/>
    </source>
</evidence>
<evidence type="ECO:0000256" key="2">
    <source>
        <dbReference type="ARBA" id="ARBA00022448"/>
    </source>
</evidence>
<keyword evidence="6 7" id="KW-0472">Membrane</keyword>
<keyword evidence="10" id="KW-1185">Reference proteome</keyword>
<keyword evidence="3" id="KW-1003">Cell membrane</keyword>
<dbReference type="Proteomes" id="UP001597083">
    <property type="component" value="Unassembled WGS sequence"/>
</dbReference>
<feature type="transmembrane region" description="Helical" evidence="7">
    <location>
        <begin position="32"/>
        <end position="50"/>
    </location>
</feature>
<feature type="transmembrane region" description="Helical" evidence="7">
    <location>
        <begin position="71"/>
        <end position="93"/>
    </location>
</feature>
<evidence type="ECO:0000256" key="5">
    <source>
        <dbReference type="ARBA" id="ARBA00022989"/>
    </source>
</evidence>
<feature type="domain" description="Major facilitator superfamily (MFS) profile" evidence="8">
    <location>
        <begin position="1"/>
        <end position="124"/>
    </location>
</feature>
<evidence type="ECO:0000256" key="6">
    <source>
        <dbReference type="ARBA" id="ARBA00023136"/>
    </source>
</evidence>
<reference evidence="10" key="1">
    <citation type="journal article" date="2019" name="Int. J. Syst. Evol. Microbiol.">
        <title>The Global Catalogue of Microorganisms (GCM) 10K type strain sequencing project: providing services to taxonomists for standard genome sequencing and annotation.</title>
        <authorList>
            <consortium name="The Broad Institute Genomics Platform"/>
            <consortium name="The Broad Institute Genome Sequencing Center for Infectious Disease"/>
            <person name="Wu L."/>
            <person name="Ma J."/>
        </authorList>
    </citation>
    <scope>NUCLEOTIDE SEQUENCE [LARGE SCALE GENOMIC DNA]</scope>
    <source>
        <strain evidence="10">JCM 31696</strain>
    </source>
</reference>
<feature type="transmembrane region" description="Helical" evidence="7">
    <location>
        <begin position="99"/>
        <end position="119"/>
    </location>
</feature>
<dbReference type="PANTHER" id="PTHR43045">
    <property type="entry name" value="SHIKIMATE TRANSPORTER"/>
    <property type="match status" value="1"/>
</dbReference>
<dbReference type="Gene3D" id="1.20.1250.20">
    <property type="entry name" value="MFS general substrate transporter like domains"/>
    <property type="match status" value="1"/>
</dbReference>
<dbReference type="PANTHER" id="PTHR43045:SF1">
    <property type="entry name" value="SHIKIMATE TRANSPORTER"/>
    <property type="match status" value="1"/>
</dbReference>
<gene>
    <name evidence="9" type="ORF">ACFQ07_20875</name>
</gene>
<evidence type="ECO:0000313" key="9">
    <source>
        <dbReference type="EMBL" id="MFD0854705.1"/>
    </source>
</evidence>
<dbReference type="Pfam" id="PF00083">
    <property type="entry name" value="Sugar_tr"/>
    <property type="match status" value="1"/>
</dbReference>
<protein>
    <submittedName>
        <fullName evidence="9">MFS transporter</fullName>
    </submittedName>
</protein>
<comment type="subcellular location">
    <subcellularLocation>
        <location evidence="1">Cell membrane</location>
        <topology evidence="1">Multi-pass membrane protein</topology>
    </subcellularLocation>
</comment>
<keyword evidence="5 7" id="KW-1133">Transmembrane helix</keyword>
<evidence type="ECO:0000256" key="3">
    <source>
        <dbReference type="ARBA" id="ARBA00022475"/>
    </source>
</evidence>